<keyword evidence="3" id="KW-1185">Reference proteome</keyword>
<dbReference type="InterPro" id="IPR050194">
    <property type="entry name" value="Glycosyltransferase_grp1"/>
</dbReference>
<dbReference type="PANTHER" id="PTHR45947:SF3">
    <property type="entry name" value="SULFOQUINOVOSYL TRANSFERASE SQD2"/>
    <property type="match status" value="1"/>
</dbReference>
<proteinExistence type="predicted"/>
<dbReference type="Pfam" id="PF13579">
    <property type="entry name" value="Glyco_trans_4_4"/>
    <property type="match status" value="1"/>
</dbReference>
<evidence type="ECO:0000259" key="1">
    <source>
        <dbReference type="Pfam" id="PF13579"/>
    </source>
</evidence>
<evidence type="ECO:0000313" key="2">
    <source>
        <dbReference type="EMBL" id="KAA5540267.1"/>
    </source>
</evidence>
<dbReference type="Gene3D" id="3.40.50.2000">
    <property type="entry name" value="Glycogen Phosphorylase B"/>
    <property type="match status" value="2"/>
</dbReference>
<dbReference type="GO" id="GO:0016757">
    <property type="term" value="F:glycosyltransferase activity"/>
    <property type="evidence" value="ECO:0007669"/>
    <property type="project" value="TreeGrafter"/>
</dbReference>
<comment type="caution">
    <text evidence="2">The sequence shown here is derived from an EMBL/GenBank/DDBJ whole genome shotgun (WGS) entry which is preliminary data.</text>
</comment>
<protein>
    <submittedName>
        <fullName evidence="2">Glycosyltransferase family 4 protein</fullName>
    </submittedName>
</protein>
<keyword evidence="2" id="KW-0808">Transferase</keyword>
<dbReference type="InterPro" id="IPR028098">
    <property type="entry name" value="Glyco_trans_4-like_N"/>
</dbReference>
<dbReference type="RefSeq" id="WP_161604675.1">
    <property type="nucleotide sequence ID" value="NZ_VWOX01000014.1"/>
</dbReference>
<organism evidence="2 3">
    <name type="scientific">Roseiconus nitratireducens</name>
    <dbReference type="NCBI Taxonomy" id="2605748"/>
    <lineage>
        <taxon>Bacteria</taxon>
        <taxon>Pseudomonadati</taxon>
        <taxon>Planctomycetota</taxon>
        <taxon>Planctomycetia</taxon>
        <taxon>Pirellulales</taxon>
        <taxon>Pirellulaceae</taxon>
        <taxon>Roseiconus</taxon>
    </lineage>
</organism>
<evidence type="ECO:0000313" key="3">
    <source>
        <dbReference type="Proteomes" id="UP000324479"/>
    </source>
</evidence>
<reference evidence="2 3" key="1">
    <citation type="submission" date="2019-08" db="EMBL/GenBank/DDBJ databases">
        <authorList>
            <person name="Dhanesh K."/>
            <person name="Kumar G."/>
            <person name="Sasikala C."/>
            <person name="Venkata Ramana C."/>
        </authorList>
    </citation>
    <scope>NUCLEOTIDE SEQUENCE [LARGE SCALE GENOMIC DNA]</scope>
    <source>
        <strain evidence="2 3">JC645</strain>
    </source>
</reference>
<feature type="domain" description="Glycosyltransferase subfamily 4-like N-terminal" evidence="1">
    <location>
        <begin position="25"/>
        <end position="187"/>
    </location>
</feature>
<dbReference type="Pfam" id="PF13692">
    <property type="entry name" value="Glyco_trans_1_4"/>
    <property type="match status" value="1"/>
</dbReference>
<sequence length="448" mass="50255">MKRPERVLLVGRHFWPHGAIDSAGHLMELATGLHSIGLHVEVVTPKHATAWPERFYFREFLIHRPVRMFKQGWTARGDRTPSRYIRLLRDWIVDYPASIDAIVCDGTREESIAAVEAARGRNVPVVLRLAGHGESSDLDFFQQTRMGQRCRVNAAAADAVVVDQASSHRRWLALGGDPQKTHRIANGFGATIESGPKLRQRLRRSMARINGDLFVPDTSTVVLSVERMRRDSGVMHLVQSAYALSQHIRGLQFWLVGDGPARDTIFSRMRGDGLRQMTSMPGSFALMDDVFVAADLLVHAGGEGFEHQIPTAIVTSLPIVVANTPAAREYFSATVQQVNSRLMTRRPTAVASQQRPDDHQTMRTTAESAEPCDLVWWFDPERPKTLRFALEQIVADPPAARQRAEQLRRLLQRRSPRSAALQKYRDLIRQLADARTTDSRTKRAGTAG</sequence>
<dbReference type="Proteomes" id="UP000324479">
    <property type="component" value="Unassembled WGS sequence"/>
</dbReference>
<dbReference type="SUPFAM" id="SSF53756">
    <property type="entry name" value="UDP-Glycosyltransferase/glycogen phosphorylase"/>
    <property type="match status" value="1"/>
</dbReference>
<name>A0A5M6CYG4_9BACT</name>
<dbReference type="PANTHER" id="PTHR45947">
    <property type="entry name" value="SULFOQUINOVOSYL TRANSFERASE SQD2"/>
    <property type="match status" value="1"/>
</dbReference>
<gene>
    <name evidence="2" type="ORF">FYK55_21820</name>
</gene>
<dbReference type="EMBL" id="VWOX01000014">
    <property type="protein sequence ID" value="KAA5540267.1"/>
    <property type="molecule type" value="Genomic_DNA"/>
</dbReference>
<dbReference type="AlphaFoldDB" id="A0A5M6CYG4"/>
<accession>A0A5M6CYG4</accession>